<protein>
    <submittedName>
        <fullName evidence="1">Uncharacterized protein</fullName>
    </submittedName>
</protein>
<evidence type="ECO:0000313" key="2">
    <source>
        <dbReference type="Proteomes" id="UP000663845"/>
    </source>
</evidence>
<reference evidence="1" key="1">
    <citation type="submission" date="2021-02" db="EMBL/GenBank/DDBJ databases">
        <authorList>
            <person name="Nowell W R."/>
        </authorList>
    </citation>
    <scope>NUCLEOTIDE SEQUENCE</scope>
</reference>
<proteinExistence type="predicted"/>
<comment type="caution">
    <text evidence="1">The sequence shown here is derived from an EMBL/GenBank/DDBJ whole genome shotgun (WGS) entry which is preliminary data.</text>
</comment>
<sequence>MECYVPSPVLSNIISSCLPIFALFSNRSISPLQLLGEEEYNLPNKCF</sequence>
<organism evidence="1 2">
    <name type="scientific">Adineta steineri</name>
    <dbReference type="NCBI Taxonomy" id="433720"/>
    <lineage>
        <taxon>Eukaryota</taxon>
        <taxon>Metazoa</taxon>
        <taxon>Spiralia</taxon>
        <taxon>Gnathifera</taxon>
        <taxon>Rotifera</taxon>
        <taxon>Eurotatoria</taxon>
        <taxon>Bdelloidea</taxon>
        <taxon>Adinetida</taxon>
        <taxon>Adinetidae</taxon>
        <taxon>Adineta</taxon>
    </lineage>
</organism>
<dbReference type="EMBL" id="CAJNOG010009302">
    <property type="protein sequence ID" value="CAF1571599.1"/>
    <property type="molecule type" value="Genomic_DNA"/>
</dbReference>
<evidence type="ECO:0000313" key="1">
    <source>
        <dbReference type="EMBL" id="CAF1571599.1"/>
    </source>
</evidence>
<name>A0A815YH36_9BILA</name>
<dbReference type="AlphaFoldDB" id="A0A815YH36"/>
<accession>A0A815YH36</accession>
<dbReference type="Proteomes" id="UP000663845">
    <property type="component" value="Unassembled WGS sequence"/>
</dbReference>
<feature type="non-terminal residue" evidence="1">
    <location>
        <position position="1"/>
    </location>
</feature>
<gene>
    <name evidence="1" type="ORF">JYZ213_LOCUS47379</name>
</gene>